<dbReference type="Proteomes" id="UP001633002">
    <property type="component" value="Unassembled WGS sequence"/>
</dbReference>
<feature type="region of interest" description="Disordered" evidence="1">
    <location>
        <begin position="1"/>
        <end position="73"/>
    </location>
</feature>
<reference evidence="2 3" key="1">
    <citation type="submission" date="2024-09" db="EMBL/GenBank/DDBJ databases">
        <title>Chromosome-scale assembly of Riccia sorocarpa.</title>
        <authorList>
            <person name="Paukszto L."/>
        </authorList>
    </citation>
    <scope>NUCLEOTIDE SEQUENCE [LARGE SCALE GENOMIC DNA]</scope>
    <source>
        <strain evidence="2">LP-2024</strain>
        <tissue evidence="2">Aerial parts of the thallus</tissue>
    </source>
</reference>
<accession>A0ABD3GQY0</accession>
<proteinExistence type="predicted"/>
<feature type="compositionally biased region" description="Acidic residues" evidence="1">
    <location>
        <begin position="1"/>
        <end position="16"/>
    </location>
</feature>
<comment type="caution">
    <text evidence="2">The sequence shown here is derived from an EMBL/GenBank/DDBJ whole genome shotgun (WGS) entry which is preliminary data.</text>
</comment>
<organism evidence="2 3">
    <name type="scientific">Riccia sorocarpa</name>
    <dbReference type="NCBI Taxonomy" id="122646"/>
    <lineage>
        <taxon>Eukaryota</taxon>
        <taxon>Viridiplantae</taxon>
        <taxon>Streptophyta</taxon>
        <taxon>Embryophyta</taxon>
        <taxon>Marchantiophyta</taxon>
        <taxon>Marchantiopsida</taxon>
        <taxon>Marchantiidae</taxon>
        <taxon>Marchantiales</taxon>
        <taxon>Ricciaceae</taxon>
        <taxon>Riccia</taxon>
    </lineage>
</organism>
<evidence type="ECO:0000256" key="1">
    <source>
        <dbReference type="SAM" id="MobiDB-lite"/>
    </source>
</evidence>
<dbReference type="EMBL" id="JBJQOH010000007">
    <property type="protein sequence ID" value="KAL3681568.1"/>
    <property type="molecule type" value="Genomic_DNA"/>
</dbReference>
<dbReference type="AlphaFoldDB" id="A0ABD3GQY0"/>
<sequence>MDMVEQEDIGTEEGELLDVHPPLPEPTGRSESKRKRKKHAREEEGPLAGAVLPATEEEKRAENARKKAENDEHYRQNSVFKHRWFVWFTQETNNQTPLEKRFFTPGSLRGIQNFRSHLMELAIVKFLEEKEKPDARPWETSVSAMSQRLARFLEEVPKNWDKHYDVWLKSREFESWTEDVVRQKGEKPLLIIPGLTMRNDEEKKKWKRMAEVWTSMGDFLMDEPCHGIAQREYAMRTSKYFRSIVVAVHNQLHSKLRVPGALARV</sequence>
<evidence type="ECO:0000313" key="2">
    <source>
        <dbReference type="EMBL" id="KAL3681568.1"/>
    </source>
</evidence>
<evidence type="ECO:0008006" key="4">
    <source>
        <dbReference type="Google" id="ProtNLM"/>
    </source>
</evidence>
<gene>
    <name evidence="2" type="ORF">R1sor_024524</name>
</gene>
<feature type="compositionally biased region" description="Basic and acidic residues" evidence="1">
    <location>
        <begin position="56"/>
        <end position="73"/>
    </location>
</feature>
<protein>
    <recommendedName>
        <fullName evidence="4">Transposase</fullName>
    </recommendedName>
</protein>
<keyword evidence="3" id="KW-1185">Reference proteome</keyword>
<name>A0ABD3GQY0_9MARC</name>
<evidence type="ECO:0000313" key="3">
    <source>
        <dbReference type="Proteomes" id="UP001633002"/>
    </source>
</evidence>